<protein>
    <submittedName>
        <fullName evidence="2">Oligosaccharide repeat unit polymerase</fullName>
    </submittedName>
</protein>
<name>A0ABS4J2A6_9BACL</name>
<feature type="transmembrane region" description="Helical" evidence="1">
    <location>
        <begin position="161"/>
        <end position="178"/>
    </location>
</feature>
<feature type="transmembrane region" description="Helical" evidence="1">
    <location>
        <begin position="87"/>
        <end position="107"/>
    </location>
</feature>
<accession>A0ABS4J2A6</accession>
<comment type="caution">
    <text evidence="2">The sequence shown here is derived from an EMBL/GenBank/DDBJ whole genome shotgun (WGS) entry which is preliminary data.</text>
</comment>
<feature type="transmembrane region" description="Helical" evidence="1">
    <location>
        <begin position="25"/>
        <end position="43"/>
    </location>
</feature>
<feature type="transmembrane region" description="Helical" evidence="1">
    <location>
        <begin position="198"/>
        <end position="219"/>
    </location>
</feature>
<sequence>MFKLYSLTLLFAGSGLLCFLNAGNMQVFLTFMLNLICITMGLYRAISCKKVNLDVIIWFFVYTFFFLAPVIQINYSSYFPNSMPIESSYVVKANLLIFLWNVIYLLFRKKRVDDGAGEAVGETVGEEVREAVRESSGNSSAANHNLQLETMLDTISWQLKTIYFVVSLIIFAMTFALFKFPYFLGHADYDSIISNKSLLLLANIGLPGIVFANWIFAFVEIRKKYHVWNVIYIIVSSLIAIYQINPLNSSRFYIGFSVIMIIYMFYHKKITSGGFILYIFIGLFVVFPLLNFFRFGFSEFEMPSLNELMFKQLTQLHFDAYSNIVATLKYCEVNGISYGYEMLGVLLFFVPRSIWASKPLSSGEAVGDFISGQYALKFNNLSNPIMSEFYKNFGWLGVMGGALLIAFLVNRFESPGRADRYTYSLIAGYLFMIYRGDLMSAFAYSFGTYVIMVLVPSWAGKAGRMQKLQKVKNLGNERREFKGIQL</sequence>
<evidence type="ECO:0000256" key="1">
    <source>
        <dbReference type="SAM" id="Phobius"/>
    </source>
</evidence>
<feature type="transmembrane region" description="Helical" evidence="1">
    <location>
        <begin position="442"/>
        <end position="460"/>
    </location>
</feature>
<keyword evidence="1" id="KW-1133">Transmembrane helix</keyword>
<feature type="transmembrane region" description="Helical" evidence="1">
    <location>
        <begin position="389"/>
        <end position="409"/>
    </location>
</feature>
<feature type="transmembrane region" description="Helical" evidence="1">
    <location>
        <begin position="55"/>
        <end position="75"/>
    </location>
</feature>
<dbReference type="Proteomes" id="UP001519287">
    <property type="component" value="Unassembled WGS sequence"/>
</dbReference>
<keyword evidence="1" id="KW-0472">Membrane</keyword>
<keyword evidence="3" id="KW-1185">Reference proteome</keyword>
<organism evidence="2 3">
    <name type="scientific">Paenibacillus eucommiae</name>
    <dbReference type="NCBI Taxonomy" id="1355755"/>
    <lineage>
        <taxon>Bacteria</taxon>
        <taxon>Bacillati</taxon>
        <taxon>Bacillota</taxon>
        <taxon>Bacilli</taxon>
        <taxon>Bacillales</taxon>
        <taxon>Paenibacillaceae</taxon>
        <taxon>Paenibacillus</taxon>
    </lineage>
</organism>
<keyword evidence="1" id="KW-0812">Transmembrane</keyword>
<proteinExistence type="predicted"/>
<feature type="transmembrane region" description="Helical" evidence="1">
    <location>
        <begin position="275"/>
        <end position="297"/>
    </location>
</feature>
<dbReference type="EMBL" id="JAGGLB010000022">
    <property type="protein sequence ID" value="MBP1993962.1"/>
    <property type="molecule type" value="Genomic_DNA"/>
</dbReference>
<feature type="transmembrane region" description="Helical" evidence="1">
    <location>
        <begin position="250"/>
        <end position="266"/>
    </location>
</feature>
<feature type="transmembrane region" description="Helical" evidence="1">
    <location>
        <begin position="226"/>
        <end position="244"/>
    </location>
</feature>
<dbReference type="NCBIfam" id="TIGR04370">
    <property type="entry name" value="glyco_rpt_poly"/>
    <property type="match status" value="1"/>
</dbReference>
<evidence type="ECO:0000313" key="3">
    <source>
        <dbReference type="Proteomes" id="UP001519287"/>
    </source>
</evidence>
<reference evidence="2 3" key="1">
    <citation type="submission" date="2021-03" db="EMBL/GenBank/DDBJ databases">
        <title>Genomic Encyclopedia of Type Strains, Phase IV (KMG-IV): sequencing the most valuable type-strain genomes for metagenomic binning, comparative biology and taxonomic classification.</title>
        <authorList>
            <person name="Goeker M."/>
        </authorList>
    </citation>
    <scope>NUCLEOTIDE SEQUENCE [LARGE SCALE GENOMIC DNA]</scope>
    <source>
        <strain evidence="2 3">DSM 26048</strain>
    </source>
</reference>
<dbReference type="RefSeq" id="WP_209975830.1">
    <property type="nucleotide sequence ID" value="NZ_JAGGLB010000022.1"/>
</dbReference>
<evidence type="ECO:0000313" key="2">
    <source>
        <dbReference type="EMBL" id="MBP1993962.1"/>
    </source>
</evidence>
<gene>
    <name evidence="2" type="ORF">J2Z66_005588</name>
</gene>